<keyword evidence="7" id="KW-1185">Reference proteome</keyword>
<keyword evidence="2 6" id="KW-0489">Methyltransferase</keyword>
<dbReference type="Pfam" id="PF08241">
    <property type="entry name" value="Methyltransf_11"/>
    <property type="match status" value="1"/>
</dbReference>
<dbReference type="GO" id="GO:0032259">
    <property type="term" value="P:methylation"/>
    <property type="evidence" value="ECO:0007669"/>
    <property type="project" value="UniProtKB-KW"/>
</dbReference>
<evidence type="ECO:0000313" key="6">
    <source>
        <dbReference type="EMBL" id="STZ68783.1"/>
    </source>
</evidence>
<sequence length="218" mass="25490">MNNLDLNEVANQLRCPSGQAGEELAEVMFKSNSNMIYKTVDRLQLHQEDIVLEIGFGSAKHLPYIFSTAKDLQYYGVEISSLMLEMATKVKESLSQEKIELQLSEELNTLSYPDKFFNHCFSVNTVYFWKDPVKYFTEIYRVLKPGGSIALSYIREDFAQQQPFAKEDVFHFYRTEWLIRIMTNIGYSHVERWQYIENTLDKLGNKVIRPFVVLKGKK</sequence>
<gene>
    <name evidence="6" type="ORF">NCTC11179_02260</name>
</gene>
<comment type="pathway">
    <text evidence="1">Lipid metabolism.</text>
</comment>
<dbReference type="InterPro" id="IPR013216">
    <property type="entry name" value="Methyltransf_11"/>
</dbReference>
<dbReference type="InterPro" id="IPR029063">
    <property type="entry name" value="SAM-dependent_MTases_sf"/>
</dbReference>
<dbReference type="PANTHER" id="PTHR44307">
    <property type="entry name" value="PHOSPHOETHANOLAMINE METHYLTRANSFERASE"/>
    <property type="match status" value="1"/>
</dbReference>
<dbReference type="Proteomes" id="UP000255024">
    <property type="component" value="Unassembled WGS sequence"/>
</dbReference>
<reference evidence="6 7" key="1">
    <citation type="submission" date="2018-06" db="EMBL/GenBank/DDBJ databases">
        <authorList>
            <consortium name="Pathogen Informatics"/>
            <person name="Doyle S."/>
        </authorList>
    </citation>
    <scope>NUCLEOTIDE SEQUENCE [LARGE SCALE GENOMIC DNA]</scope>
    <source>
        <strain evidence="6 7">NCTC11179</strain>
    </source>
</reference>
<keyword evidence="6" id="KW-0830">Ubiquinone</keyword>
<organism evidence="6 7">
    <name type="scientific">Myroides odoratus</name>
    <name type="common">Flavobacterium odoratum</name>
    <dbReference type="NCBI Taxonomy" id="256"/>
    <lineage>
        <taxon>Bacteria</taxon>
        <taxon>Pseudomonadati</taxon>
        <taxon>Bacteroidota</taxon>
        <taxon>Flavobacteriia</taxon>
        <taxon>Flavobacteriales</taxon>
        <taxon>Flavobacteriaceae</taxon>
        <taxon>Myroides</taxon>
    </lineage>
</organism>
<evidence type="ECO:0000256" key="3">
    <source>
        <dbReference type="ARBA" id="ARBA00022679"/>
    </source>
</evidence>
<name>A0A378U3P5_MYROD</name>
<dbReference type="AlphaFoldDB" id="A0A378U3P5"/>
<accession>A0A378U3P5</accession>
<protein>
    <submittedName>
        <fullName evidence="6">Ubiquinone/menaquinone biosynthesis methyltransferase</fullName>
    </submittedName>
</protein>
<evidence type="ECO:0000256" key="1">
    <source>
        <dbReference type="ARBA" id="ARBA00005189"/>
    </source>
</evidence>
<dbReference type="SUPFAM" id="SSF53335">
    <property type="entry name" value="S-adenosyl-L-methionine-dependent methyltransferases"/>
    <property type="match status" value="1"/>
</dbReference>
<dbReference type="CDD" id="cd02440">
    <property type="entry name" value="AdoMet_MTases"/>
    <property type="match status" value="1"/>
</dbReference>
<evidence type="ECO:0000256" key="4">
    <source>
        <dbReference type="ARBA" id="ARBA00025707"/>
    </source>
</evidence>
<proteinExistence type="predicted"/>
<dbReference type="EMBL" id="UGQL01000002">
    <property type="protein sequence ID" value="STZ68783.1"/>
    <property type="molecule type" value="Genomic_DNA"/>
</dbReference>
<keyword evidence="3 6" id="KW-0808">Transferase</keyword>
<dbReference type="RefSeq" id="WP_115091689.1">
    <property type="nucleotide sequence ID" value="NZ_CP068107.1"/>
</dbReference>
<feature type="domain" description="Methyltransferase type 11" evidence="5">
    <location>
        <begin position="52"/>
        <end position="150"/>
    </location>
</feature>
<dbReference type="Gene3D" id="3.40.50.150">
    <property type="entry name" value="Vaccinia Virus protein VP39"/>
    <property type="match status" value="1"/>
</dbReference>
<comment type="pathway">
    <text evidence="4">Phospholipid metabolism.</text>
</comment>
<evidence type="ECO:0000259" key="5">
    <source>
        <dbReference type="Pfam" id="PF08241"/>
    </source>
</evidence>
<evidence type="ECO:0000313" key="7">
    <source>
        <dbReference type="Proteomes" id="UP000255024"/>
    </source>
</evidence>
<evidence type="ECO:0000256" key="2">
    <source>
        <dbReference type="ARBA" id="ARBA00022603"/>
    </source>
</evidence>
<dbReference type="PANTHER" id="PTHR44307:SF2">
    <property type="entry name" value="PHOSPHOETHANOLAMINE METHYLTRANSFERASE ISOFORM X1"/>
    <property type="match status" value="1"/>
</dbReference>
<dbReference type="GO" id="GO:0008757">
    <property type="term" value="F:S-adenosylmethionine-dependent methyltransferase activity"/>
    <property type="evidence" value="ECO:0007669"/>
    <property type="project" value="InterPro"/>
</dbReference>